<protein>
    <submittedName>
        <fullName evidence="2">Glycosyltransferase family 2 protein</fullName>
    </submittedName>
</protein>
<evidence type="ECO:0000313" key="2">
    <source>
        <dbReference type="EMBL" id="HHO74064.1"/>
    </source>
</evidence>
<gene>
    <name evidence="2" type="ORF">ENN04_05420</name>
</gene>
<dbReference type="Gene3D" id="3.90.550.10">
    <property type="entry name" value="Spore Coat Polysaccharide Biosynthesis Protein SpsA, Chain A"/>
    <property type="match status" value="1"/>
</dbReference>
<dbReference type="AlphaFoldDB" id="A0A7C5SYH3"/>
<dbReference type="PANTHER" id="PTHR43685:SF2">
    <property type="entry name" value="GLYCOSYLTRANSFERASE 2-LIKE DOMAIN-CONTAINING PROTEIN"/>
    <property type="match status" value="1"/>
</dbReference>
<feature type="domain" description="Glycosyltransferase 2-like" evidence="1">
    <location>
        <begin position="5"/>
        <end position="156"/>
    </location>
</feature>
<dbReference type="Pfam" id="PF00535">
    <property type="entry name" value="Glycos_transf_2"/>
    <property type="match status" value="1"/>
</dbReference>
<evidence type="ECO:0000259" key="1">
    <source>
        <dbReference type="Pfam" id="PF00535"/>
    </source>
</evidence>
<dbReference type="InterPro" id="IPR050834">
    <property type="entry name" value="Glycosyltransf_2"/>
</dbReference>
<accession>A0A7C5SYH3</accession>
<reference evidence="2" key="1">
    <citation type="journal article" date="2020" name="mSystems">
        <title>Genome- and Community-Level Interaction Insights into Carbon Utilization and Element Cycling Functions of Hydrothermarchaeota in Hydrothermal Sediment.</title>
        <authorList>
            <person name="Zhou Z."/>
            <person name="Liu Y."/>
            <person name="Xu W."/>
            <person name="Pan J."/>
            <person name="Luo Z.H."/>
            <person name="Li M."/>
        </authorList>
    </citation>
    <scope>NUCLEOTIDE SEQUENCE [LARGE SCALE GENOMIC DNA]</scope>
    <source>
        <strain evidence="2">SpSt-114</strain>
    </source>
</reference>
<dbReference type="SUPFAM" id="SSF53448">
    <property type="entry name" value="Nucleotide-diphospho-sugar transferases"/>
    <property type="match status" value="1"/>
</dbReference>
<dbReference type="CDD" id="cd00761">
    <property type="entry name" value="Glyco_tranf_GTA_type"/>
    <property type="match status" value="1"/>
</dbReference>
<dbReference type="PANTHER" id="PTHR43685">
    <property type="entry name" value="GLYCOSYLTRANSFERASE"/>
    <property type="match status" value="1"/>
</dbReference>
<dbReference type="InterPro" id="IPR029044">
    <property type="entry name" value="Nucleotide-diphossugar_trans"/>
</dbReference>
<dbReference type="GO" id="GO:0016740">
    <property type="term" value="F:transferase activity"/>
    <property type="evidence" value="ECO:0007669"/>
    <property type="project" value="UniProtKB-KW"/>
</dbReference>
<proteinExistence type="predicted"/>
<dbReference type="EMBL" id="DSAC01000067">
    <property type="protein sequence ID" value="HHO74064.1"/>
    <property type="molecule type" value="Genomic_DNA"/>
</dbReference>
<dbReference type="InterPro" id="IPR001173">
    <property type="entry name" value="Glyco_trans_2-like"/>
</dbReference>
<sequence length="279" mass="33353">MSLVSIIIPAYNGEEYVHWAIECALAQTYPHKEVIVIDDASTDRTQEVVKKYPVIYHRNERNMERAYSRNKGMELSKGEFIFFLDQDDLWREDYIESVLKHLEDSQIVYSFPRSFINSKGKLLRVSRKKLPEDPLELVFSGMVGYASATAFKRSAFLGYRDEYVLRDDWEIFLRSCLEGLSLKILDEDKVFIREHPKRTSKSKKFWTATYRIYEEYKDKVPEEYLPYFLFHVGETAMRFGELRFGWELCTRAIFKKPALLTNPRRLWSLLKRGFRFWRR</sequence>
<comment type="caution">
    <text evidence="2">The sequence shown here is derived from an EMBL/GenBank/DDBJ whole genome shotgun (WGS) entry which is preliminary data.</text>
</comment>
<keyword evidence="2" id="KW-0808">Transferase</keyword>
<name>A0A7C5SYH3_9AQUI</name>
<organism evidence="2">
    <name type="scientific">Thermocrinis ruber</name>
    <dbReference type="NCBI Taxonomy" id="75906"/>
    <lineage>
        <taxon>Bacteria</taxon>
        <taxon>Pseudomonadati</taxon>
        <taxon>Aquificota</taxon>
        <taxon>Aquificia</taxon>
        <taxon>Aquificales</taxon>
        <taxon>Aquificaceae</taxon>
        <taxon>Thermocrinis</taxon>
    </lineage>
</organism>